<dbReference type="PROSITE" id="PS50931">
    <property type="entry name" value="HTH_LYSR"/>
    <property type="match status" value="1"/>
</dbReference>
<evidence type="ECO:0000256" key="1">
    <source>
        <dbReference type="ARBA" id="ARBA00009437"/>
    </source>
</evidence>
<dbReference type="PANTHER" id="PTHR30537">
    <property type="entry name" value="HTH-TYPE TRANSCRIPTIONAL REGULATOR"/>
    <property type="match status" value="1"/>
</dbReference>
<dbReference type="InterPro" id="IPR058163">
    <property type="entry name" value="LysR-type_TF_proteobact-type"/>
</dbReference>
<reference evidence="6 7" key="1">
    <citation type="submission" date="2019-03" db="EMBL/GenBank/DDBJ databases">
        <title>Freshwater and sediment microbial communities from various areas in North America, analyzing microbe dynamics in response to fracking.</title>
        <authorList>
            <person name="Lamendella R."/>
        </authorList>
    </citation>
    <scope>NUCLEOTIDE SEQUENCE [LARGE SCALE GENOMIC DNA]</scope>
    <source>
        <strain evidence="6 7">74A</strain>
    </source>
</reference>
<dbReference type="OrthoDB" id="9786526at2"/>
<evidence type="ECO:0000313" key="7">
    <source>
        <dbReference type="Proteomes" id="UP000294832"/>
    </source>
</evidence>
<dbReference type="Pfam" id="PF03466">
    <property type="entry name" value="LysR_substrate"/>
    <property type="match status" value="1"/>
</dbReference>
<dbReference type="Pfam" id="PF00126">
    <property type="entry name" value="HTH_1"/>
    <property type="match status" value="1"/>
</dbReference>
<evidence type="ECO:0000256" key="2">
    <source>
        <dbReference type="ARBA" id="ARBA00023015"/>
    </source>
</evidence>
<comment type="caution">
    <text evidence="6">The sequence shown here is derived from an EMBL/GenBank/DDBJ whole genome shotgun (WGS) entry which is preliminary data.</text>
</comment>
<sequence>MVIANVPDRIELMKTFIRIVEAGSMSAAAKQMATTQPTISRRLQTLEQQLGLKLLHRSTHQFRLTEVGERYYAGAKELVERWDSFDSELTGAIKAPEGMLRVIAPHAFGQDALVAPLADFMRQYPDVSVQWLLHDDRAIKDFIASDIDCAIQVGDVSDENMVAIKLAEVPRILVASSALAADWGTLTHPRQLEQKPWLALQTFYRNELILSHQSGEQYTLKLTPRFYTDSLYALCSAAVNGLGIGVGSEWLVAKDVRAGRLQQLLPGWQAPPLPVYIIYPYARFYPAKLRLFVEEMKRRMPHIITALTASE</sequence>
<dbReference type="CDD" id="cd08422">
    <property type="entry name" value="PBP2_CrgA_like"/>
    <property type="match status" value="1"/>
</dbReference>
<keyword evidence="2" id="KW-0805">Transcription regulation</keyword>
<evidence type="ECO:0000313" key="6">
    <source>
        <dbReference type="EMBL" id="TCN90341.1"/>
    </source>
</evidence>
<keyword evidence="4" id="KW-0804">Transcription</keyword>
<dbReference type="Proteomes" id="UP000294832">
    <property type="component" value="Unassembled WGS sequence"/>
</dbReference>
<dbReference type="EMBL" id="SLWF01000002">
    <property type="protein sequence ID" value="TCN90341.1"/>
    <property type="molecule type" value="Genomic_DNA"/>
</dbReference>
<dbReference type="Gene3D" id="3.40.190.290">
    <property type="match status" value="1"/>
</dbReference>
<dbReference type="InterPro" id="IPR036388">
    <property type="entry name" value="WH-like_DNA-bd_sf"/>
</dbReference>
<evidence type="ECO:0000259" key="5">
    <source>
        <dbReference type="PROSITE" id="PS50931"/>
    </source>
</evidence>
<dbReference type="GO" id="GO:0006351">
    <property type="term" value="P:DNA-templated transcription"/>
    <property type="evidence" value="ECO:0007669"/>
    <property type="project" value="TreeGrafter"/>
</dbReference>
<dbReference type="InterPro" id="IPR000847">
    <property type="entry name" value="LysR_HTH_N"/>
</dbReference>
<dbReference type="AlphaFoldDB" id="A0A4R2FHL0"/>
<accession>A0A4R2FHL0</accession>
<dbReference type="RefSeq" id="WP_133037756.1">
    <property type="nucleotide sequence ID" value="NZ_SLWF01000002.1"/>
</dbReference>
<evidence type="ECO:0000256" key="4">
    <source>
        <dbReference type="ARBA" id="ARBA00023163"/>
    </source>
</evidence>
<gene>
    <name evidence="6" type="ORF">EDC91_102259</name>
</gene>
<dbReference type="GO" id="GO:0003700">
    <property type="term" value="F:DNA-binding transcription factor activity"/>
    <property type="evidence" value="ECO:0007669"/>
    <property type="project" value="InterPro"/>
</dbReference>
<dbReference type="GO" id="GO:0043565">
    <property type="term" value="F:sequence-specific DNA binding"/>
    <property type="evidence" value="ECO:0007669"/>
    <property type="project" value="TreeGrafter"/>
</dbReference>
<dbReference type="InterPro" id="IPR005119">
    <property type="entry name" value="LysR_subst-bd"/>
</dbReference>
<keyword evidence="7" id="KW-1185">Reference proteome</keyword>
<dbReference type="SUPFAM" id="SSF53850">
    <property type="entry name" value="Periplasmic binding protein-like II"/>
    <property type="match status" value="1"/>
</dbReference>
<dbReference type="SUPFAM" id="SSF46785">
    <property type="entry name" value="Winged helix' DNA-binding domain"/>
    <property type="match status" value="1"/>
</dbReference>
<dbReference type="Gene3D" id="1.10.10.10">
    <property type="entry name" value="Winged helix-like DNA-binding domain superfamily/Winged helix DNA-binding domain"/>
    <property type="match status" value="1"/>
</dbReference>
<organism evidence="6 7">
    <name type="scientific">Shewanella fodinae</name>
    <dbReference type="NCBI Taxonomy" id="552357"/>
    <lineage>
        <taxon>Bacteria</taxon>
        <taxon>Pseudomonadati</taxon>
        <taxon>Pseudomonadota</taxon>
        <taxon>Gammaproteobacteria</taxon>
        <taxon>Alteromonadales</taxon>
        <taxon>Shewanellaceae</taxon>
        <taxon>Shewanella</taxon>
    </lineage>
</organism>
<proteinExistence type="inferred from homology"/>
<dbReference type="PANTHER" id="PTHR30537:SF30">
    <property type="entry name" value="TRANSCRIPTIONAL REGULATOR-RELATED"/>
    <property type="match status" value="1"/>
</dbReference>
<name>A0A4R2FHL0_9GAMM</name>
<evidence type="ECO:0000256" key="3">
    <source>
        <dbReference type="ARBA" id="ARBA00023125"/>
    </source>
</evidence>
<dbReference type="PRINTS" id="PR00039">
    <property type="entry name" value="HTHLYSR"/>
</dbReference>
<keyword evidence="3" id="KW-0238">DNA-binding</keyword>
<protein>
    <submittedName>
        <fullName evidence="6">LysR family transcriptional regulator</fullName>
    </submittedName>
</protein>
<dbReference type="FunFam" id="1.10.10.10:FF:000001">
    <property type="entry name" value="LysR family transcriptional regulator"/>
    <property type="match status" value="1"/>
</dbReference>
<feature type="domain" description="HTH lysR-type" evidence="5">
    <location>
        <begin position="8"/>
        <end position="65"/>
    </location>
</feature>
<dbReference type="InterPro" id="IPR036390">
    <property type="entry name" value="WH_DNA-bd_sf"/>
</dbReference>
<comment type="similarity">
    <text evidence="1">Belongs to the LysR transcriptional regulatory family.</text>
</comment>